<dbReference type="PIRSF" id="PIRSF014995">
    <property type="entry name" value="UCP014995"/>
    <property type="match status" value="1"/>
</dbReference>
<accession>A0A923HK90</accession>
<name>A0A923HK90_9BURK</name>
<organism evidence="2 3">
    <name type="scientific">Undibacterium jejuense</name>
    <dbReference type="NCBI Taxonomy" id="1344949"/>
    <lineage>
        <taxon>Bacteria</taxon>
        <taxon>Pseudomonadati</taxon>
        <taxon>Pseudomonadota</taxon>
        <taxon>Betaproteobacteria</taxon>
        <taxon>Burkholderiales</taxon>
        <taxon>Oxalobacteraceae</taxon>
        <taxon>Undibacterium</taxon>
    </lineage>
</organism>
<evidence type="ECO:0000313" key="2">
    <source>
        <dbReference type="EMBL" id="MBC3862369.1"/>
    </source>
</evidence>
<gene>
    <name evidence="2" type="ORF">H8K32_09690</name>
</gene>
<dbReference type="Pfam" id="PF10029">
    <property type="entry name" value="DUF2271"/>
    <property type="match status" value="1"/>
</dbReference>
<evidence type="ECO:0000256" key="1">
    <source>
        <dbReference type="SAM" id="SignalP"/>
    </source>
</evidence>
<dbReference type="RefSeq" id="WP_186912298.1">
    <property type="nucleotide sequence ID" value="NZ_JACOFV010000008.1"/>
</dbReference>
<protein>
    <submittedName>
        <fullName evidence="2">DUF2271 domain-containing protein</fullName>
    </submittedName>
</protein>
<dbReference type="Proteomes" id="UP000634011">
    <property type="component" value="Unassembled WGS sequence"/>
</dbReference>
<keyword evidence="1" id="KW-0732">Signal</keyword>
<reference evidence="2" key="1">
    <citation type="submission" date="2020-08" db="EMBL/GenBank/DDBJ databases">
        <title>Novel species isolated from subtropical streams in China.</title>
        <authorList>
            <person name="Lu H."/>
        </authorList>
    </citation>
    <scope>NUCLEOTIDE SEQUENCE</scope>
    <source>
        <strain evidence="2">KACC 12607</strain>
    </source>
</reference>
<dbReference type="EMBL" id="JACOFV010000008">
    <property type="protein sequence ID" value="MBC3862369.1"/>
    <property type="molecule type" value="Genomic_DNA"/>
</dbReference>
<dbReference type="InterPro" id="IPR014469">
    <property type="entry name" value="DUF2271"/>
</dbReference>
<keyword evidence="3" id="KW-1185">Reference proteome</keyword>
<feature type="chain" id="PRO_5037195920" evidence="1">
    <location>
        <begin position="23"/>
        <end position="172"/>
    </location>
</feature>
<dbReference type="AlphaFoldDB" id="A0A923HK90"/>
<comment type="caution">
    <text evidence="2">The sequence shown here is derived from an EMBL/GenBank/DDBJ whole genome shotgun (WGS) entry which is preliminary data.</text>
</comment>
<feature type="signal peptide" evidence="1">
    <location>
        <begin position="1"/>
        <end position="22"/>
    </location>
</feature>
<evidence type="ECO:0000313" key="3">
    <source>
        <dbReference type="Proteomes" id="UP000634011"/>
    </source>
</evidence>
<proteinExistence type="predicted"/>
<sequence>MQKILPFAIGTLLAAPAIDAVAADMSLKIEVPRLNVAEYHKPYVAIWLEKPDQTFAGNLAVWYDLKKRNNEGTKYLKDLRQWWRRSGRELTMPVDGISGATRTTGEHSLSFAGDKGALANLPAGDYQLLIEAAREDGGREVVKIPFHWQAKQEQTLQAQGKTELGMISLNIK</sequence>